<sequence length="121" mass="13774">MARFELTDEEWAVIIPLLPKQGRGPERKDDRKLLNGIFNILRTGAPWRDLPDRYGSRTTVYNRYVRWSERGAGRVYLKPWLKSAKTLWFLSSLCLSIANGSREGRTNKVHAVVDAKGGGLS</sequence>
<dbReference type="PANTHER" id="PTHR46637">
    <property type="entry name" value="TIS1421-TRANSPOSASE PROTEIN A"/>
    <property type="match status" value="1"/>
</dbReference>
<evidence type="ECO:0000313" key="3">
    <source>
        <dbReference type="Proteomes" id="UP001477870"/>
    </source>
</evidence>
<dbReference type="InterPro" id="IPR052909">
    <property type="entry name" value="Transposase_6_like"/>
</dbReference>
<proteinExistence type="predicted"/>
<evidence type="ECO:0000313" key="2">
    <source>
        <dbReference type="EMBL" id="MEM5500426.1"/>
    </source>
</evidence>
<keyword evidence="3" id="KW-1185">Reference proteome</keyword>
<dbReference type="InterPro" id="IPR025161">
    <property type="entry name" value="IS402-like_dom"/>
</dbReference>
<accession>A0ABU9T2R7</accession>
<dbReference type="EMBL" id="JBBMQO010000001">
    <property type="protein sequence ID" value="MEM5500426.1"/>
    <property type="molecule type" value="Genomic_DNA"/>
</dbReference>
<organism evidence="2 3">
    <name type="scientific">Ahrensia kielensis</name>
    <dbReference type="NCBI Taxonomy" id="76980"/>
    <lineage>
        <taxon>Bacteria</taxon>
        <taxon>Pseudomonadati</taxon>
        <taxon>Pseudomonadota</taxon>
        <taxon>Alphaproteobacteria</taxon>
        <taxon>Hyphomicrobiales</taxon>
        <taxon>Ahrensiaceae</taxon>
        <taxon>Ahrensia</taxon>
    </lineage>
</organism>
<comment type="caution">
    <text evidence="2">The sequence shown here is derived from an EMBL/GenBank/DDBJ whole genome shotgun (WGS) entry which is preliminary data.</text>
</comment>
<dbReference type="Pfam" id="PF13340">
    <property type="entry name" value="DUF4096"/>
    <property type="match status" value="1"/>
</dbReference>
<protein>
    <submittedName>
        <fullName evidence="2">Transposase</fullName>
    </submittedName>
</protein>
<feature type="domain" description="Insertion element IS402-like" evidence="1">
    <location>
        <begin position="6"/>
        <end position="71"/>
    </location>
</feature>
<dbReference type="Proteomes" id="UP001477870">
    <property type="component" value="Unassembled WGS sequence"/>
</dbReference>
<dbReference type="PANTHER" id="PTHR46637:SF1">
    <property type="entry name" value="BLL5188 PROTEIN"/>
    <property type="match status" value="1"/>
</dbReference>
<name>A0ABU9T2R7_9HYPH</name>
<evidence type="ECO:0000259" key="1">
    <source>
        <dbReference type="Pfam" id="PF13340"/>
    </source>
</evidence>
<gene>
    <name evidence="2" type="ORF">WNY59_02375</name>
</gene>
<reference evidence="2 3" key="1">
    <citation type="submission" date="2024-03" db="EMBL/GenBank/DDBJ databases">
        <title>Community enrichment and isolation of bacterial strains for fucoidan degradation.</title>
        <authorList>
            <person name="Sichert A."/>
        </authorList>
    </citation>
    <scope>NUCLEOTIDE SEQUENCE [LARGE SCALE GENOMIC DNA]</scope>
    <source>
        <strain evidence="2 3">AS62</strain>
    </source>
</reference>